<dbReference type="EMBL" id="KV419404">
    <property type="protein sequence ID" value="KZS94431.1"/>
    <property type="molecule type" value="Genomic_DNA"/>
</dbReference>
<dbReference type="Pfam" id="PF22935">
    <property type="entry name" value="RM44_endonuclase"/>
    <property type="match status" value="1"/>
</dbReference>
<dbReference type="STRING" id="1314777.A0A164VSP8"/>
<organism evidence="13 14">
    <name type="scientific">Sistotremastrum niveocremeum HHB9708</name>
    <dbReference type="NCBI Taxonomy" id="1314777"/>
    <lineage>
        <taxon>Eukaryota</taxon>
        <taxon>Fungi</taxon>
        <taxon>Dikarya</taxon>
        <taxon>Basidiomycota</taxon>
        <taxon>Agaricomycotina</taxon>
        <taxon>Agaricomycetes</taxon>
        <taxon>Sistotremastrales</taxon>
        <taxon>Sistotremastraceae</taxon>
        <taxon>Sertulicium</taxon>
        <taxon>Sertulicium niveocremeum</taxon>
    </lineage>
</organism>
<dbReference type="AlphaFoldDB" id="A0A164VSP8"/>
<dbReference type="InterPro" id="IPR036389">
    <property type="entry name" value="RNase_III_sf"/>
</dbReference>
<feature type="domain" description="DRBM" evidence="11">
    <location>
        <begin position="244"/>
        <end position="314"/>
    </location>
</feature>
<dbReference type="SMART" id="SM00358">
    <property type="entry name" value="DSRM"/>
    <property type="match status" value="1"/>
</dbReference>
<dbReference type="OrthoDB" id="67027at2759"/>
<gene>
    <name evidence="13" type="ORF">SISNIDRAFT_409953</name>
</gene>
<dbReference type="GO" id="GO:0006396">
    <property type="term" value="P:RNA processing"/>
    <property type="evidence" value="ECO:0007669"/>
    <property type="project" value="InterPro"/>
</dbReference>
<evidence type="ECO:0000256" key="2">
    <source>
        <dbReference type="ARBA" id="ARBA00022884"/>
    </source>
</evidence>
<feature type="domain" description="RNase III" evidence="12">
    <location>
        <begin position="79"/>
        <end position="217"/>
    </location>
</feature>
<dbReference type="PROSITE" id="PS50142">
    <property type="entry name" value="RNASE_3_2"/>
    <property type="match status" value="1"/>
</dbReference>
<name>A0A164VSP8_9AGAM</name>
<dbReference type="CDD" id="cd00593">
    <property type="entry name" value="RIBOc"/>
    <property type="match status" value="1"/>
</dbReference>
<dbReference type="SUPFAM" id="SSF69065">
    <property type="entry name" value="RNase III domain-like"/>
    <property type="match status" value="1"/>
</dbReference>
<evidence type="ECO:0000256" key="5">
    <source>
        <dbReference type="ARBA" id="ARBA00023128"/>
    </source>
</evidence>
<dbReference type="GO" id="GO:0003725">
    <property type="term" value="F:double-stranded RNA binding"/>
    <property type="evidence" value="ECO:0007669"/>
    <property type="project" value="InterPro"/>
</dbReference>
<sequence length="391" mass="42748">MSRPRRAVLNVVKSLKHPAQPQLDRPRLFPPPEARTETKTAKAPVEQPSSSRTASALAPDGVFSPTVWASLQLPSPPTLTAFAHRVGLANVLTTPEAVQQIFTHPSFVPYFARYYPEEKTLASNAALSNIGNALLGLFAAEHLHATYPHLPTRVLKAAVSAFVGPTTCANVARSIGAPALLRWRRSHATLKQPAVMLDDALASVSRSLVAVLYRERSISAARAFVNSMFLSRELDLRNLIKFRDPKMALRATVEKFGREPPKSRLLKETGRLSNSPIFVVGIYSGLDKLGEGFGSSLKMAEYRAAEDALHRLYLTRQPPHLLQVPSSTFLASGLDIFRLPEEAEYVPGAIGETEVLYGSAGKSGVRAVSYRSQVPSEVQSEEHDKDGRLLI</sequence>
<comment type="subcellular location">
    <subcellularLocation>
        <location evidence="1">Mitochondrion</location>
    </subcellularLocation>
</comment>
<dbReference type="Gene3D" id="1.10.1520.10">
    <property type="entry name" value="Ribonuclease III domain"/>
    <property type="match status" value="1"/>
</dbReference>
<dbReference type="InterPro" id="IPR044443">
    <property type="entry name" value="Ribosomal_mL44_DSRM_fung"/>
</dbReference>
<dbReference type="CDD" id="cd19873">
    <property type="entry name" value="DSRM_MRPL3_like"/>
    <property type="match status" value="1"/>
</dbReference>
<keyword evidence="2 9" id="KW-0694">RNA-binding</keyword>
<accession>A0A164VSP8</accession>
<evidence type="ECO:0000313" key="13">
    <source>
        <dbReference type="EMBL" id="KZS94431.1"/>
    </source>
</evidence>
<evidence type="ECO:0000256" key="10">
    <source>
        <dbReference type="SAM" id="MobiDB-lite"/>
    </source>
</evidence>
<keyword evidence="4" id="KW-0689">Ribosomal protein</keyword>
<evidence type="ECO:0000256" key="7">
    <source>
        <dbReference type="ARBA" id="ARBA00024034"/>
    </source>
</evidence>
<dbReference type="InterPro" id="IPR014720">
    <property type="entry name" value="dsRBD_dom"/>
</dbReference>
<comment type="similarity">
    <text evidence="7">Belongs to the ribonuclease III family. Mitochondrion-specific ribosomal protein mL44 subfamily.</text>
</comment>
<dbReference type="GO" id="GO:0003735">
    <property type="term" value="F:structural constituent of ribosome"/>
    <property type="evidence" value="ECO:0007669"/>
    <property type="project" value="TreeGrafter"/>
</dbReference>
<evidence type="ECO:0000313" key="14">
    <source>
        <dbReference type="Proteomes" id="UP000076722"/>
    </source>
</evidence>
<dbReference type="PANTHER" id="PTHR11207:SF32">
    <property type="entry name" value="LARGE RIBOSOMAL SUBUNIT PROTEIN ML44"/>
    <property type="match status" value="1"/>
</dbReference>
<keyword evidence="14" id="KW-1185">Reference proteome</keyword>
<evidence type="ECO:0000256" key="4">
    <source>
        <dbReference type="ARBA" id="ARBA00022980"/>
    </source>
</evidence>
<evidence type="ECO:0000256" key="3">
    <source>
        <dbReference type="ARBA" id="ARBA00022946"/>
    </source>
</evidence>
<dbReference type="GO" id="GO:0005739">
    <property type="term" value="C:mitochondrion"/>
    <property type="evidence" value="ECO:0007669"/>
    <property type="project" value="TreeGrafter"/>
</dbReference>
<keyword evidence="3" id="KW-0809">Transit peptide</keyword>
<dbReference type="PANTHER" id="PTHR11207">
    <property type="entry name" value="RIBONUCLEASE III"/>
    <property type="match status" value="1"/>
</dbReference>
<keyword evidence="5" id="KW-0496">Mitochondrion</keyword>
<dbReference type="Proteomes" id="UP000076722">
    <property type="component" value="Unassembled WGS sequence"/>
</dbReference>
<dbReference type="Gene3D" id="3.30.160.20">
    <property type="match status" value="1"/>
</dbReference>
<dbReference type="SUPFAM" id="SSF54768">
    <property type="entry name" value="dsRNA-binding domain-like"/>
    <property type="match status" value="1"/>
</dbReference>
<dbReference type="InterPro" id="IPR044444">
    <property type="entry name" value="Ribosomal_mL44_DSRM_metazoa"/>
</dbReference>
<feature type="region of interest" description="Disordered" evidence="10">
    <location>
        <begin position="1"/>
        <end position="58"/>
    </location>
</feature>
<evidence type="ECO:0000256" key="9">
    <source>
        <dbReference type="PROSITE-ProRule" id="PRU00266"/>
    </source>
</evidence>
<dbReference type="GO" id="GO:0004525">
    <property type="term" value="F:ribonuclease III activity"/>
    <property type="evidence" value="ECO:0007669"/>
    <property type="project" value="InterPro"/>
</dbReference>
<dbReference type="SMART" id="SM00535">
    <property type="entry name" value="RIBOc"/>
    <property type="match status" value="1"/>
</dbReference>
<dbReference type="PROSITE" id="PS50137">
    <property type="entry name" value="DS_RBD"/>
    <property type="match status" value="1"/>
</dbReference>
<dbReference type="InterPro" id="IPR000999">
    <property type="entry name" value="RNase_III_dom"/>
</dbReference>
<evidence type="ECO:0000256" key="6">
    <source>
        <dbReference type="ARBA" id="ARBA00023274"/>
    </source>
</evidence>
<proteinExistence type="inferred from homology"/>
<reference evidence="13 14" key="1">
    <citation type="journal article" date="2016" name="Mol. Biol. Evol.">
        <title>Comparative Genomics of Early-Diverging Mushroom-Forming Fungi Provides Insights into the Origins of Lignocellulose Decay Capabilities.</title>
        <authorList>
            <person name="Nagy L.G."/>
            <person name="Riley R."/>
            <person name="Tritt A."/>
            <person name="Adam C."/>
            <person name="Daum C."/>
            <person name="Floudas D."/>
            <person name="Sun H."/>
            <person name="Yadav J.S."/>
            <person name="Pangilinan J."/>
            <person name="Larsson K.H."/>
            <person name="Matsuura K."/>
            <person name="Barry K."/>
            <person name="Labutti K."/>
            <person name="Kuo R."/>
            <person name="Ohm R.A."/>
            <person name="Bhattacharya S.S."/>
            <person name="Shirouzu T."/>
            <person name="Yoshinaga Y."/>
            <person name="Martin F.M."/>
            <person name="Grigoriev I.V."/>
            <person name="Hibbett D.S."/>
        </authorList>
    </citation>
    <scope>NUCLEOTIDE SEQUENCE [LARGE SCALE GENOMIC DNA]</scope>
    <source>
        <strain evidence="13 14">HHB9708</strain>
    </source>
</reference>
<evidence type="ECO:0000256" key="8">
    <source>
        <dbReference type="ARBA" id="ARBA00035187"/>
    </source>
</evidence>
<evidence type="ECO:0000256" key="1">
    <source>
        <dbReference type="ARBA" id="ARBA00004173"/>
    </source>
</evidence>
<protein>
    <recommendedName>
        <fullName evidence="8">Large ribosomal subunit protein mL44</fullName>
    </recommendedName>
</protein>
<evidence type="ECO:0000259" key="11">
    <source>
        <dbReference type="PROSITE" id="PS50137"/>
    </source>
</evidence>
<evidence type="ECO:0000259" key="12">
    <source>
        <dbReference type="PROSITE" id="PS50142"/>
    </source>
</evidence>
<dbReference type="InterPro" id="IPR055189">
    <property type="entry name" value="RM44_endonuclase"/>
</dbReference>
<dbReference type="Pfam" id="PF22892">
    <property type="entry name" value="DSRM_MRPL44"/>
    <property type="match status" value="1"/>
</dbReference>
<keyword evidence="6" id="KW-0687">Ribonucleoprotein</keyword>